<protein>
    <submittedName>
        <fullName evidence="3">Leucine-rich repeat and coiled-coil domain-containing protein 1-like</fullName>
    </submittedName>
</protein>
<dbReference type="AlphaFoldDB" id="A0A6P8I8I2"/>
<gene>
    <name evidence="3" type="primary">LOC116296977</name>
</gene>
<name>A0A6P8I8I2_ACTTE</name>
<dbReference type="KEGG" id="aten:116296977"/>
<feature type="coiled-coil region" evidence="1">
    <location>
        <begin position="20"/>
        <end position="79"/>
    </location>
</feature>
<accession>A0A6P8I8I2</accession>
<dbReference type="RefSeq" id="XP_031560970.1">
    <property type="nucleotide sequence ID" value="XM_031705110.1"/>
</dbReference>
<dbReference type="GeneID" id="116296977"/>
<organism evidence="2 3">
    <name type="scientific">Actinia tenebrosa</name>
    <name type="common">Australian red waratah sea anemone</name>
    <dbReference type="NCBI Taxonomy" id="6105"/>
    <lineage>
        <taxon>Eukaryota</taxon>
        <taxon>Metazoa</taxon>
        <taxon>Cnidaria</taxon>
        <taxon>Anthozoa</taxon>
        <taxon>Hexacorallia</taxon>
        <taxon>Actiniaria</taxon>
        <taxon>Actiniidae</taxon>
        <taxon>Actinia</taxon>
    </lineage>
</organism>
<proteinExistence type="predicted"/>
<keyword evidence="1" id="KW-0175">Coiled coil</keyword>
<evidence type="ECO:0000256" key="1">
    <source>
        <dbReference type="SAM" id="Coils"/>
    </source>
</evidence>
<evidence type="ECO:0000313" key="2">
    <source>
        <dbReference type="Proteomes" id="UP000515163"/>
    </source>
</evidence>
<reference evidence="3" key="1">
    <citation type="submission" date="2025-08" db="UniProtKB">
        <authorList>
            <consortium name="RefSeq"/>
        </authorList>
    </citation>
    <scope>IDENTIFICATION</scope>
    <source>
        <tissue evidence="3">Tentacle</tissue>
    </source>
</reference>
<dbReference type="OrthoDB" id="7451790at2759"/>
<dbReference type="InParanoid" id="A0A6P8I8I2"/>
<dbReference type="Proteomes" id="UP000515163">
    <property type="component" value="Unplaced"/>
</dbReference>
<sequence length="82" mass="9795">MREADDAFRHQLHAERQANEQQMIRIVKEKEDELERANKKVLEVEDEMRQLLQENAVTRKTLEMRIKKLTSAFTEIQQDLAT</sequence>
<keyword evidence="2" id="KW-1185">Reference proteome</keyword>
<evidence type="ECO:0000313" key="3">
    <source>
        <dbReference type="RefSeq" id="XP_031560970.1"/>
    </source>
</evidence>